<reference evidence="2" key="1">
    <citation type="journal article" date="2022" name="Environ. Microbiol.">
        <title>Geoalkalibacter halelectricus SAP #1 sp. nov. possessing extracellular electron transfer and mineral#reducing capabilities from a haloalkaline environment.</title>
        <authorList>
            <person name="Yadav S."/>
            <person name="Singh R."/>
            <person name="Sundharam S.S."/>
            <person name="Chaudhary S."/>
            <person name="Krishnamurthi S."/>
            <person name="Patil S.A."/>
        </authorList>
    </citation>
    <scope>NUCLEOTIDE SEQUENCE</scope>
    <source>
        <strain evidence="2">SAP-1</strain>
    </source>
</reference>
<dbReference type="EMBL" id="CP092109">
    <property type="protein sequence ID" value="UWZ81496.1"/>
    <property type="molecule type" value="Genomic_DNA"/>
</dbReference>
<dbReference type="InterPro" id="IPR025309">
    <property type="entry name" value="KTSC_dom"/>
</dbReference>
<dbReference type="Pfam" id="PF13619">
    <property type="entry name" value="KTSC"/>
    <property type="match status" value="1"/>
</dbReference>
<name>A0ABY5ZQZ2_9BACT</name>
<evidence type="ECO:0000313" key="2">
    <source>
        <dbReference type="EMBL" id="UWZ81496.1"/>
    </source>
</evidence>
<feature type="domain" description="KTSC" evidence="1">
    <location>
        <begin position="7"/>
        <end position="64"/>
    </location>
</feature>
<proteinExistence type="predicted"/>
<dbReference type="Proteomes" id="UP001060414">
    <property type="component" value="Chromosome"/>
</dbReference>
<organism evidence="2 3">
    <name type="scientific">Geoalkalibacter halelectricus</name>
    <dbReference type="NCBI Taxonomy" id="2847045"/>
    <lineage>
        <taxon>Bacteria</taxon>
        <taxon>Pseudomonadati</taxon>
        <taxon>Thermodesulfobacteriota</taxon>
        <taxon>Desulfuromonadia</taxon>
        <taxon>Desulfuromonadales</taxon>
        <taxon>Geoalkalibacteraceae</taxon>
        <taxon>Geoalkalibacter</taxon>
    </lineage>
</organism>
<gene>
    <name evidence="2" type="ORF">L9S41_08890</name>
</gene>
<evidence type="ECO:0000313" key="3">
    <source>
        <dbReference type="Proteomes" id="UP001060414"/>
    </source>
</evidence>
<protein>
    <submittedName>
        <fullName evidence="2">KTSC domain-containing protein</fullName>
    </submittedName>
</protein>
<keyword evidence="3" id="KW-1185">Reference proteome</keyword>
<evidence type="ECO:0000259" key="1">
    <source>
        <dbReference type="Pfam" id="PF13619"/>
    </source>
</evidence>
<accession>A0ABY5ZQZ2</accession>
<dbReference type="RefSeq" id="WP_260749871.1">
    <property type="nucleotide sequence ID" value="NZ_CP092109.1"/>
</dbReference>
<sequence length="69" mass="7764">MEMIGVDSSNVEAVGYDEDSSTLQVEFKGGALYQYFDVPENVFIELRDADSVGKYLNAKIKGVYRYTKV</sequence>